<comment type="caution">
    <text evidence="2">The sequence shown here is derived from an EMBL/GenBank/DDBJ whole genome shotgun (WGS) entry which is preliminary data.</text>
</comment>
<dbReference type="EMBL" id="JBEFKJ010000004">
    <property type="protein sequence ID" value="KAL2046181.1"/>
    <property type="molecule type" value="Genomic_DNA"/>
</dbReference>
<evidence type="ECO:0000313" key="2">
    <source>
        <dbReference type="EMBL" id="KAL2046181.1"/>
    </source>
</evidence>
<gene>
    <name evidence="2" type="ORF">N7G274_001628</name>
</gene>
<keyword evidence="3" id="KW-1185">Reference proteome</keyword>
<protein>
    <recommendedName>
        <fullName evidence="4">BTB domain-containing protein</fullName>
    </recommendedName>
</protein>
<dbReference type="Proteomes" id="UP001590950">
    <property type="component" value="Unassembled WGS sequence"/>
</dbReference>
<feature type="region of interest" description="Disordered" evidence="1">
    <location>
        <begin position="284"/>
        <end position="305"/>
    </location>
</feature>
<dbReference type="SUPFAM" id="SSF54695">
    <property type="entry name" value="POZ domain"/>
    <property type="match status" value="1"/>
</dbReference>
<reference evidence="2 3" key="1">
    <citation type="submission" date="2024-09" db="EMBL/GenBank/DDBJ databases">
        <title>Rethinking Asexuality: The Enigmatic Case of Functional Sexual Genes in Lepraria (Stereocaulaceae).</title>
        <authorList>
            <person name="Doellman M."/>
            <person name="Sun Y."/>
            <person name="Barcenas-Pena A."/>
            <person name="Lumbsch H.T."/>
            <person name="Grewe F."/>
        </authorList>
    </citation>
    <scope>NUCLEOTIDE SEQUENCE [LARGE SCALE GENOMIC DNA]</scope>
    <source>
        <strain evidence="2 3">Mercado 3170</strain>
    </source>
</reference>
<name>A0ABR4AL08_9LECA</name>
<accession>A0ABR4AL08</accession>
<evidence type="ECO:0008006" key="4">
    <source>
        <dbReference type="Google" id="ProtNLM"/>
    </source>
</evidence>
<proteinExistence type="predicted"/>
<dbReference type="PANTHER" id="PTHR47843">
    <property type="entry name" value="BTB DOMAIN-CONTAINING PROTEIN-RELATED"/>
    <property type="match status" value="1"/>
</dbReference>
<evidence type="ECO:0000313" key="3">
    <source>
        <dbReference type="Proteomes" id="UP001590950"/>
    </source>
</evidence>
<evidence type="ECO:0000256" key="1">
    <source>
        <dbReference type="SAM" id="MobiDB-lite"/>
    </source>
</evidence>
<dbReference type="InterPro" id="IPR011333">
    <property type="entry name" value="SKP1/BTB/POZ_sf"/>
</dbReference>
<sequence length="305" mass="34247">MSTAARKGPFTGPIFELIAGSKCKAVFHVHASVLVKLEKLKALVEGGWEDSTARKIELEDWDEDTVARLVEWLYTGRYTCPSPGSDTSDEVAPLTNDKQYNDIGNTCELVAPLRTDPTKTHTSLMHIRFRKSGCVYQFGKTTDARWKRAERTRKKSGLDSTTLADAKVYVFADYMLLPGLQAFAFEGVAARLIWMGSFTPNTQIISDIVALAEYVYANTVKPCDHEEPLRELISTYIAMDFDLFHDEGGLVERLIDQGGAIAVDVWEKARTNIGVLRKENEELKRKMSETKATSSKTNFRKRYTG</sequence>
<organism evidence="2 3">
    <name type="scientific">Stereocaulon virgatum</name>
    <dbReference type="NCBI Taxonomy" id="373712"/>
    <lineage>
        <taxon>Eukaryota</taxon>
        <taxon>Fungi</taxon>
        <taxon>Dikarya</taxon>
        <taxon>Ascomycota</taxon>
        <taxon>Pezizomycotina</taxon>
        <taxon>Lecanoromycetes</taxon>
        <taxon>OSLEUM clade</taxon>
        <taxon>Lecanoromycetidae</taxon>
        <taxon>Lecanorales</taxon>
        <taxon>Lecanorineae</taxon>
        <taxon>Stereocaulaceae</taxon>
        <taxon>Stereocaulon</taxon>
    </lineage>
</organism>
<dbReference type="Gene3D" id="3.30.710.10">
    <property type="entry name" value="Potassium Channel Kv1.1, Chain A"/>
    <property type="match status" value="1"/>
</dbReference>